<comment type="caution">
    <text evidence="1">The sequence shown here is derived from an EMBL/GenBank/DDBJ whole genome shotgun (WGS) entry which is preliminary data.</text>
</comment>
<dbReference type="AlphaFoldDB" id="A0A6M1U1E3"/>
<evidence type="ECO:0000313" key="1">
    <source>
        <dbReference type="EMBL" id="NGQ89865.1"/>
    </source>
</evidence>
<keyword evidence="2" id="KW-1185">Reference proteome</keyword>
<accession>A0A6M1U1E3</accession>
<organism evidence="1 2">
    <name type="scientific">Paragemmobacter kunshanensis</name>
    <dbReference type="NCBI Taxonomy" id="2583234"/>
    <lineage>
        <taxon>Bacteria</taxon>
        <taxon>Pseudomonadati</taxon>
        <taxon>Pseudomonadota</taxon>
        <taxon>Alphaproteobacteria</taxon>
        <taxon>Rhodobacterales</taxon>
        <taxon>Paracoccaceae</taxon>
        <taxon>Paragemmobacter</taxon>
    </lineage>
</organism>
<dbReference type="EMBL" id="JAALFE010000002">
    <property type="protein sequence ID" value="NGQ89865.1"/>
    <property type="molecule type" value="Genomic_DNA"/>
</dbReference>
<evidence type="ECO:0000313" key="2">
    <source>
        <dbReference type="Proteomes" id="UP000474758"/>
    </source>
</evidence>
<sequence length="217" mass="24322">MFSSFETTSAQKSRDSMVIIDHSHDIEGNELKKSDKTSMRPTKEPGFFAKIFTAIGNLVFGTPEQREARSLKKAEKQVDDSFVSMMKGLGGKFDAARTARNIETMHQGLKKLNGGEFVSEEKLKNAMTDRMHFVKEDLVNRIGLRGDRLHSMSSDMQLRVGKDIARANLVNFNAERMFAGGGLQDENDFNAYEGVGEVQGRIEMTLQVLRDVLNIPN</sequence>
<name>A0A6M1U1E3_9RHOB</name>
<dbReference type="RefSeq" id="WP_165046975.1">
    <property type="nucleotide sequence ID" value="NZ_JAALFE010000002.1"/>
</dbReference>
<dbReference type="Proteomes" id="UP000474758">
    <property type="component" value="Unassembled WGS sequence"/>
</dbReference>
<reference evidence="1 2" key="1">
    <citation type="submission" date="2020-02" db="EMBL/GenBank/DDBJ databases">
        <title>Rhodobacter translucens sp. nov., a novel bacterium isolated from activated sludge.</title>
        <authorList>
            <person name="Liu J."/>
        </authorList>
    </citation>
    <scope>NUCLEOTIDE SEQUENCE [LARGE SCALE GENOMIC DNA]</scope>
    <source>
        <strain evidence="1 2">HX-7-19</strain>
    </source>
</reference>
<protein>
    <submittedName>
        <fullName evidence="1">Uncharacterized protein</fullName>
    </submittedName>
</protein>
<proteinExistence type="predicted"/>
<gene>
    <name evidence="1" type="ORF">G5V65_03070</name>
</gene>